<accession>A0A9P4N4U8</accession>
<reference evidence="2" key="1">
    <citation type="journal article" date="2020" name="Stud. Mycol.">
        <title>101 Dothideomycetes genomes: A test case for predicting lifestyles and emergence of pathogens.</title>
        <authorList>
            <person name="Haridas S."/>
            <person name="Albert R."/>
            <person name="Binder M."/>
            <person name="Bloem J."/>
            <person name="LaButti K."/>
            <person name="Salamov A."/>
            <person name="Andreopoulos B."/>
            <person name="Baker S."/>
            <person name="Barry K."/>
            <person name="Bills G."/>
            <person name="Bluhm B."/>
            <person name="Cannon C."/>
            <person name="Castanera R."/>
            <person name="Culley D."/>
            <person name="Daum C."/>
            <person name="Ezra D."/>
            <person name="Gonzalez J."/>
            <person name="Henrissat B."/>
            <person name="Kuo A."/>
            <person name="Liang C."/>
            <person name="Lipzen A."/>
            <person name="Lutzoni F."/>
            <person name="Magnuson J."/>
            <person name="Mondo S."/>
            <person name="Nolan M."/>
            <person name="Ohm R."/>
            <person name="Pangilinan J."/>
            <person name="Park H.-J."/>
            <person name="Ramirez L."/>
            <person name="Alfaro M."/>
            <person name="Sun H."/>
            <person name="Tritt A."/>
            <person name="Yoshinaga Y."/>
            <person name="Zwiers L.-H."/>
            <person name="Turgeon B."/>
            <person name="Goodwin S."/>
            <person name="Spatafora J."/>
            <person name="Crous P."/>
            <person name="Grigoriev I."/>
        </authorList>
    </citation>
    <scope>NUCLEOTIDE SEQUENCE [LARGE SCALE GENOMIC DNA]</scope>
    <source>
        <strain evidence="2">CBS 304.66</strain>
    </source>
</reference>
<name>A0A9P4N4U8_9PLEO</name>
<evidence type="ECO:0000313" key="1">
    <source>
        <dbReference type="EMBL" id="KAF2265243.1"/>
    </source>
</evidence>
<keyword evidence="2" id="KW-1185">Reference proteome</keyword>
<dbReference type="AlphaFoldDB" id="A0A9P4N4U8"/>
<proteinExistence type="predicted"/>
<gene>
    <name evidence="1" type="ORF">CC78DRAFT_427040</name>
</gene>
<feature type="non-terminal residue" evidence="1">
    <location>
        <position position="128"/>
    </location>
</feature>
<dbReference type="Proteomes" id="UP000800093">
    <property type="component" value="Unassembled WGS sequence"/>
</dbReference>
<dbReference type="EMBL" id="ML986610">
    <property type="protein sequence ID" value="KAF2265243.1"/>
    <property type="molecule type" value="Genomic_DNA"/>
</dbReference>
<organism evidence="1 2">
    <name type="scientific">Lojkania enalia</name>
    <dbReference type="NCBI Taxonomy" id="147567"/>
    <lineage>
        <taxon>Eukaryota</taxon>
        <taxon>Fungi</taxon>
        <taxon>Dikarya</taxon>
        <taxon>Ascomycota</taxon>
        <taxon>Pezizomycotina</taxon>
        <taxon>Dothideomycetes</taxon>
        <taxon>Pleosporomycetidae</taxon>
        <taxon>Pleosporales</taxon>
        <taxon>Pleosporales incertae sedis</taxon>
        <taxon>Lojkania</taxon>
    </lineage>
</organism>
<evidence type="ECO:0000313" key="2">
    <source>
        <dbReference type="Proteomes" id="UP000800093"/>
    </source>
</evidence>
<feature type="non-terminal residue" evidence="1">
    <location>
        <position position="1"/>
    </location>
</feature>
<comment type="caution">
    <text evidence="1">The sequence shown here is derived from an EMBL/GenBank/DDBJ whole genome shotgun (WGS) entry which is preliminary data.</text>
</comment>
<protein>
    <submittedName>
        <fullName evidence="1">Uncharacterized protein</fullName>
    </submittedName>
</protein>
<dbReference type="OrthoDB" id="3756639at2759"/>
<sequence>DCITPRAGSCAFYADCAEKELKCGSSGYPVRYGQKNCLAFSKNIDFFTPAGRDFVWATMSCLQRFLSPLIRECSETCDSLRTKAFASHPSCYTDSGFCGLGCGDIIVLLAIVNKDLLESGTQIWDTGK</sequence>